<dbReference type="KEGG" id="pdic:114510701"/>
<dbReference type="RefSeq" id="XP_035869414.1">
    <property type="nucleotide sequence ID" value="XM_036013521.1"/>
</dbReference>
<evidence type="ECO:0000256" key="1">
    <source>
        <dbReference type="SAM" id="Phobius"/>
    </source>
</evidence>
<feature type="transmembrane region" description="Helical" evidence="1">
    <location>
        <begin position="26"/>
        <end position="48"/>
    </location>
</feature>
<keyword evidence="1" id="KW-0812">Transmembrane</keyword>
<dbReference type="OrthoDB" id="9714073at2759"/>
<dbReference type="GeneID" id="114510701"/>
<gene>
    <name evidence="3" type="primary">LOC114510701</name>
</gene>
<dbReference type="Proteomes" id="UP000504628">
    <property type="component" value="Chromosome 12"/>
</dbReference>
<evidence type="ECO:0000313" key="2">
    <source>
        <dbReference type="Proteomes" id="UP000504628"/>
    </source>
</evidence>
<keyword evidence="2" id="KW-1185">Reference proteome</keyword>
<organism evidence="2 3">
    <name type="scientific">Phyllostomus discolor</name>
    <name type="common">pale spear-nosed bat</name>
    <dbReference type="NCBI Taxonomy" id="89673"/>
    <lineage>
        <taxon>Eukaryota</taxon>
        <taxon>Metazoa</taxon>
        <taxon>Chordata</taxon>
        <taxon>Craniata</taxon>
        <taxon>Vertebrata</taxon>
        <taxon>Euteleostomi</taxon>
        <taxon>Mammalia</taxon>
        <taxon>Eutheria</taxon>
        <taxon>Laurasiatheria</taxon>
        <taxon>Chiroptera</taxon>
        <taxon>Yangochiroptera</taxon>
        <taxon>Phyllostomidae</taxon>
        <taxon>Phyllostominae</taxon>
        <taxon>Phyllostomus</taxon>
    </lineage>
</organism>
<accession>A0A7E6CTL5</accession>
<sequence>MAAEHVLIKWHLWLIYDVTPAQGLQWYWNVLIGVSVALVLLLFLHLFLRHWHQSKGKISDELPQPQPPFAPLTVSLLQATASATPQDVTYAQLNHLALRQETNALPSSASEDPPDKPSVYAALAIH</sequence>
<keyword evidence="1" id="KW-1133">Transmembrane helix</keyword>
<proteinExistence type="predicted"/>
<dbReference type="InParanoid" id="A0A7E6CTL5"/>
<name>A0A7E6CTL5_9CHIR</name>
<protein>
    <submittedName>
        <fullName evidence="3">Leukocyte immunoglobulin-like receptor subfamily B member 5</fullName>
    </submittedName>
</protein>
<evidence type="ECO:0000313" key="3">
    <source>
        <dbReference type="RefSeq" id="XP_035869414.1"/>
    </source>
</evidence>
<dbReference type="AlphaFoldDB" id="A0A7E6CTL5"/>
<keyword evidence="1" id="KW-0472">Membrane</keyword>
<reference evidence="3" key="1">
    <citation type="submission" date="2025-08" db="UniProtKB">
        <authorList>
            <consortium name="RefSeq"/>
        </authorList>
    </citation>
    <scope>IDENTIFICATION</scope>
    <source>
        <tissue evidence="3">Muscle</tissue>
    </source>
</reference>